<keyword evidence="2" id="KW-1185">Reference proteome</keyword>
<reference evidence="1 2" key="2">
    <citation type="journal article" date="2022" name="Mol. Ecol. Resour.">
        <title>The genomes of chicory, endive, great burdock and yacon provide insights into Asteraceae paleo-polyploidization history and plant inulin production.</title>
        <authorList>
            <person name="Fan W."/>
            <person name="Wang S."/>
            <person name="Wang H."/>
            <person name="Wang A."/>
            <person name="Jiang F."/>
            <person name="Liu H."/>
            <person name="Zhao H."/>
            <person name="Xu D."/>
            <person name="Zhang Y."/>
        </authorList>
    </citation>
    <scope>NUCLEOTIDE SEQUENCE [LARGE SCALE GENOMIC DNA]</scope>
    <source>
        <strain evidence="2">cv. Niubang</strain>
    </source>
</reference>
<name>A0ACB9CL72_ARCLA</name>
<gene>
    <name evidence="1" type="ORF">L6452_14467</name>
</gene>
<evidence type="ECO:0000313" key="1">
    <source>
        <dbReference type="EMBL" id="KAI3734985.1"/>
    </source>
</evidence>
<accession>A0ACB9CL72</accession>
<dbReference type="EMBL" id="CM042050">
    <property type="protein sequence ID" value="KAI3734985.1"/>
    <property type="molecule type" value="Genomic_DNA"/>
</dbReference>
<evidence type="ECO:0000313" key="2">
    <source>
        <dbReference type="Proteomes" id="UP001055879"/>
    </source>
</evidence>
<protein>
    <submittedName>
        <fullName evidence="1">Uncharacterized protein</fullName>
    </submittedName>
</protein>
<proteinExistence type="predicted"/>
<dbReference type="Proteomes" id="UP001055879">
    <property type="component" value="Linkage Group LG04"/>
</dbReference>
<sequence length="97" mass="11416">MDLHPPLQRESEYDDARLKRLDYHKSLAPLPKECFYQDRMLTGTRIFLNCKQRRAIESKESDIYLGDVGILSPHPLIIVNNTFTKLQSYTHLYTFSL</sequence>
<comment type="caution">
    <text evidence="1">The sequence shown here is derived from an EMBL/GenBank/DDBJ whole genome shotgun (WGS) entry which is preliminary data.</text>
</comment>
<organism evidence="1 2">
    <name type="scientific">Arctium lappa</name>
    <name type="common">Greater burdock</name>
    <name type="synonym">Lappa major</name>
    <dbReference type="NCBI Taxonomy" id="4217"/>
    <lineage>
        <taxon>Eukaryota</taxon>
        <taxon>Viridiplantae</taxon>
        <taxon>Streptophyta</taxon>
        <taxon>Embryophyta</taxon>
        <taxon>Tracheophyta</taxon>
        <taxon>Spermatophyta</taxon>
        <taxon>Magnoliopsida</taxon>
        <taxon>eudicotyledons</taxon>
        <taxon>Gunneridae</taxon>
        <taxon>Pentapetalae</taxon>
        <taxon>asterids</taxon>
        <taxon>campanulids</taxon>
        <taxon>Asterales</taxon>
        <taxon>Asteraceae</taxon>
        <taxon>Carduoideae</taxon>
        <taxon>Cardueae</taxon>
        <taxon>Arctiinae</taxon>
        <taxon>Arctium</taxon>
    </lineage>
</organism>
<reference evidence="2" key="1">
    <citation type="journal article" date="2022" name="Mol. Ecol. Resour.">
        <title>The genomes of chicory, endive, great burdock and yacon provide insights into Asteraceae palaeo-polyploidization history and plant inulin production.</title>
        <authorList>
            <person name="Fan W."/>
            <person name="Wang S."/>
            <person name="Wang H."/>
            <person name="Wang A."/>
            <person name="Jiang F."/>
            <person name="Liu H."/>
            <person name="Zhao H."/>
            <person name="Xu D."/>
            <person name="Zhang Y."/>
        </authorList>
    </citation>
    <scope>NUCLEOTIDE SEQUENCE [LARGE SCALE GENOMIC DNA]</scope>
    <source>
        <strain evidence="2">cv. Niubang</strain>
    </source>
</reference>